<name>A0A1D3D5X2_9EIME</name>
<evidence type="ECO:0000313" key="2">
    <source>
        <dbReference type="Proteomes" id="UP000095192"/>
    </source>
</evidence>
<dbReference type="EMBL" id="JROU02000596">
    <property type="protein sequence ID" value="OEH78854.1"/>
    <property type="molecule type" value="Genomic_DNA"/>
</dbReference>
<evidence type="ECO:0000313" key="1">
    <source>
        <dbReference type="EMBL" id="OEH78854.1"/>
    </source>
</evidence>
<sequence length="94" mass="9947">MGVPRERGQGTPALVADAGAVEGFATFGKISGSMFSRFRLPLEWRQCGNSSAVVHALGLDEEAYPCCSSPLISGPLRDMCEEGGNSSESRLRAL</sequence>
<dbReference type="InParanoid" id="A0A1D3D5X2"/>
<comment type="caution">
    <text evidence="1">The sequence shown here is derived from an EMBL/GenBank/DDBJ whole genome shotgun (WGS) entry which is preliminary data.</text>
</comment>
<accession>A0A1D3D5X2</accession>
<dbReference type="AlphaFoldDB" id="A0A1D3D5X2"/>
<keyword evidence="2" id="KW-1185">Reference proteome</keyword>
<reference evidence="1 2" key="1">
    <citation type="journal article" date="2016" name="BMC Genomics">
        <title>Comparative genomics reveals Cyclospora cayetanensis possesses coccidia-like metabolism and invasion components but unique surface antigens.</title>
        <authorList>
            <person name="Liu S."/>
            <person name="Wang L."/>
            <person name="Zheng H."/>
            <person name="Xu Z."/>
            <person name="Roellig D.M."/>
            <person name="Li N."/>
            <person name="Frace M.A."/>
            <person name="Tang K."/>
            <person name="Arrowood M.J."/>
            <person name="Moss D.M."/>
            <person name="Zhang L."/>
            <person name="Feng Y."/>
            <person name="Xiao L."/>
        </authorList>
    </citation>
    <scope>NUCLEOTIDE SEQUENCE [LARGE SCALE GENOMIC DNA]</scope>
    <source>
        <strain evidence="1 2">CHN_HEN01</strain>
    </source>
</reference>
<dbReference type="VEuPathDB" id="ToxoDB:cyc_04046"/>
<organism evidence="1 2">
    <name type="scientific">Cyclospora cayetanensis</name>
    <dbReference type="NCBI Taxonomy" id="88456"/>
    <lineage>
        <taxon>Eukaryota</taxon>
        <taxon>Sar</taxon>
        <taxon>Alveolata</taxon>
        <taxon>Apicomplexa</taxon>
        <taxon>Conoidasida</taxon>
        <taxon>Coccidia</taxon>
        <taxon>Eucoccidiorida</taxon>
        <taxon>Eimeriorina</taxon>
        <taxon>Eimeriidae</taxon>
        <taxon>Cyclospora</taxon>
    </lineage>
</organism>
<protein>
    <submittedName>
        <fullName evidence="1">Uncharacterized protein</fullName>
    </submittedName>
</protein>
<proteinExistence type="predicted"/>
<gene>
    <name evidence="1" type="ORF">cyc_04046</name>
</gene>
<dbReference type="Proteomes" id="UP000095192">
    <property type="component" value="Unassembled WGS sequence"/>
</dbReference>